<evidence type="ECO:0000313" key="1">
    <source>
        <dbReference type="EMBL" id="WRQ86554.1"/>
    </source>
</evidence>
<dbReference type="InterPro" id="IPR004027">
    <property type="entry name" value="SEC_C_motif"/>
</dbReference>
<dbReference type="RefSeq" id="WP_221033237.1">
    <property type="nucleotide sequence ID" value="NZ_CP139781.1"/>
</dbReference>
<proteinExistence type="predicted"/>
<dbReference type="InterPro" id="IPR010602">
    <property type="entry name" value="DUF1186"/>
</dbReference>
<dbReference type="Gene3D" id="3.10.450.50">
    <property type="match status" value="1"/>
</dbReference>
<organism evidence="1 2">
    <name type="scientific">Actomonas aquatica</name>
    <dbReference type="NCBI Taxonomy" id="2866162"/>
    <lineage>
        <taxon>Bacteria</taxon>
        <taxon>Pseudomonadati</taxon>
        <taxon>Verrucomicrobiota</taxon>
        <taxon>Opitutia</taxon>
        <taxon>Opitutales</taxon>
        <taxon>Opitutaceae</taxon>
        <taxon>Actomonas</taxon>
    </lineage>
</organism>
<reference evidence="1 2" key="2">
    <citation type="submission" date="2023-12" db="EMBL/GenBank/DDBJ databases">
        <title>Description of an unclassified Opitutus bacterium of Verrucomicrobiota.</title>
        <authorList>
            <person name="Zhang D.-F."/>
        </authorList>
    </citation>
    <scope>NUCLEOTIDE SEQUENCE [LARGE SCALE GENOMIC DNA]</scope>
    <source>
        <strain evidence="1 2">WL0086</strain>
    </source>
</reference>
<dbReference type="Pfam" id="PF02810">
    <property type="entry name" value="SEC-C"/>
    <property type="match status" value="1"/>
</dbReference>
<gene>
    <name evidence="1" type="ORF">K1X11_017215</name>
</gene>
<reference evidence="1 2" key="1">
    <citation type="submission" date="2021-08" db="EMBL/GenBank/DDBJ databases">
        <authorList>
            <person name="Zhang D."/>
            <person name="Zhang A."/>
            <person name="Wang L."/>
        </authorList>
    </citation>
    <scope>NUCLEOTIDE SEQUENCE [LARGE SCALE GENOMIC DNA]</scope>
    <source>
        <strain evidence="1 2">WL0086</strain>
    </source>
</reference>
<accession>A0ABZ1C4P7</accession>
<sequence>MSPAALLFELGTHRPDRVKAALQAVPAQAEGLREILPARLANCAARTVADPLDESVSEAFWWMYVAAALRLPGCHASIVRLLRNDDEVGYARWGDLVTEDAPVILADTFDGEVRPLIELADDEASGPWNREAALRALIRLTEETRIERAVVIELITRQLEDMLLHLPRLSREAVDSMQLENLVTHATNLCQTVAFDLREPLLPPLVRQVVQAGLFDRRMCGVDDLEEGLVGRDRFRPQRRPSIPLDLWRHVSWWACFETSRDRRPKLPKVKAKTGRNGPCPCGSGKKFKKCCGA</sequence>
<name>A0ABZ1C4P7_9BACT</name>
<dbReference type="Pfam" id="PF06685">
    <property type="entry name" value="DUF1186"/>
    <property type="match status" value="1"/>
</dbReference>
<dbReference type="SUPFAM" id="SSF103642">
    <property type="entry name" value="Sec-C motif"/>
    <property type="match status" value="1"/>
</dbReference>
<dbReference type="EMBL" id="CP139781">
    <property type="protein sequence ID" value="WRQ86554.1"/>
    <property type="molecule type" value="Genomic_DNA"/>
</dbReference>
<evidence type="ECO:0000313" key="2">
    <source>
        <dbReference type="Proteomes" id="UP000738431"/>
    </source>
</evidence>
<protein>
    <submittedName>
        <fullName evidence="1">DUF1186 domain-containing protein</fullName>
    </submittedName>
</protein>
<dbReference type="Proteomes" id="UP000738431">
    <property type="component" value="Chromosome"/>
</dbReference>
<keyword evidence="2" id="KW-1185">Reference proteome</keyword>